<dbReference type="EMBL" id="JXJN01001628">
    <property type="status" value="NOT_ANNOTATED_CDS"/>
    <property type="molecule type" value="Genomic_DNA"/>
</dbReference>
<dbReference type="GO" id="GO:0005525">
    <property type="term" value="F:GTP binding"/>
    <property type="evidence" value="ECO:0007669"/>
    <property type="project" value="UniProtKB-KW"/>
</dbReference>
<dbReference type="EnsemblMetazoa" id="GPPI004364-RA">
    <property type="protein sequence ID" value="GPPI004364-PA"/>
    <property type="gene ID" value="GPPI004364"/>
</dbReference>
<evidence type="ECO:0000256" key="6">
    <source>
        <dbReference type="ARBA" id="ARBA00023211"/>
    </source>
</evidence>
<keyword evidence="2" id="KW-0436">Ligase</keyword>
<comment type="catalytic activity">
    <reaction evidence="7">
        <text>a 3'-end 3'-phospho-ribonucleotide-RNA + a 5'-end dephospho-ribonucleoside-RNA + GTP = a ribonucleotidyl-ribonucleotide-RNA + GMP + diphosphate</text>
        <dbReference type="Rhea" id="RHEA:68076"/>
        <dbReference type="Rhea" id="RHEA-COMP:10463"/>
        <dbReference type="Rhea" id="RHEA-COMP:13936"/>
        <dbReference type="Rhea" id="RHEA-COMP:17355"/>
        <dbReference type="ChEBI" id="CHEBI:33019"/>
        <dbReference type="ChEBI" id="CHEBI:37565"/>
        <dbReference type="ChEBI" id="CHEBI:58115"/>
        <dbReference type="ChEBI" id="CHEBI:83062"/>
        <dbReference type="ChEBI" id="CHEBI:138284"/>
        <dbReference type="ChEBI" id="CHEBI:173118"/>
        <dbReference type="EC" id="6.5.1.8"/>
    </reaction>
</comment>
<evidence type="ECO:0000256" key="9">
    <source>
        <dbReference type="PIRSR" id="PIRSR601233-3"/>
    </source>
</evidence>
<dbReference type="InterPro" id="IPR001233">
    <property type="entry name" value="RtcB"/>
</dbReference>
<evidence type="ECO:0000256" key="4">
    <source>
        <dbReference type="ARBA" id="ARBA00022741"/>
    </source>
</evidence>
<protein>
    <recommendedName>
        <fullName evidence="1">3'-phosphate/5'-hydroxy nucleic acid ligase</fullName>
        <ecNumber evidence="1">6.5.1.8</ecNumber>
    </recommendedName>
</protein>
<dbReference type="GO" id="GO:0072669">
    <property type="term" value="C:tRNA-splicing ligase complex"/>
    <property type="evidence" value="ECO:0007669"/>
    <property type="project" value="TreeGrafter"/>
</dbReference>
<feature type="binding site" evidence="9">
    <location>
        <position position="111"/>
    </location>
    <ligand>
        <name>Mn(2+)</name>
        <dbReference type="ChEBI" id="CHEBI:29035"/>
        <label>2</label>
    </ligand>
</feature>
<proteinExistence type="predicted"/>
<dbReference type="GO" id="GO:0003972">
    <property type="term" value="F:RNA ligase (ATP) activity"/>
    <property type="evidence" value="ECO:0007669"/>
    <property type="project" value="TreeGrafter"/>
</dbReference>
<evidence type="ECO:0000256" key="8">
    <source>
        <dbReference type="PIRSR" id="PIRSR601233-2"/>
    </source>
</evidence>
<evidence type="ECO:0000256" key="2">
    <source>
        <dbReference type="ARBA" id="ARBA00022598"/>
    </source>
</evidence>
<dbReference type="PANTHER" id="PTHR11118">
    <property type="entry name" value="RNA-SPLICING LIGASE RTCB HOMOLOG"/>
    <property type="match status" value="1"/>
</dbReference>
<evidence type="ECO:0000313" key="10">
    <source>
        <dbReference type="EnsemblMetazoa" id="GPPI004364-PA"/>
    </source>
</evidence>
<accession>A0A1B0APZ8</accession>
<dbReference type="SUPFAM" id="SSF103365">
    <property type="entry name" value="Hypothetical protein PH1602"/>
    <property type="match status" value="1"/>
</dbReference>
<keyword evidence="3 9" id="KW-0479">Metal-binding</keyword>
<dbReference type="AlphaFoldDB" id="A0A1B0APZ8"/>
<evidence type="ECO:0000256" key="3">
    <source>
        <dbReference type="ARBA" id="ARBA00022723"/>
    </source>
</evidence>
<organism evidence="10 11">
    <name type="scientific">Glossina palpalis gambiensis</name>
    <dbReference type="NCBI Taxonomy" id="67801"/>
    <lineage>
        <taxon>Eukaryota</taxon>
        <taxon>Metazoa</taxon>
        <taxon>Ecdysozoa</taxon>
        <taxon>Arthropoda</taxon>
        <taxon>Hexapoda</taxon>
        <taxon>Insecta</taxon>
        <taxon>Pterygota</taxon>
        <taxon>Neoptera</taxon>
        <taxon>Endopterygota</taxon>
        <taxon>Diptera</taxon>
        <taxon>Brachycera</taxon>
        <taxon>Muscomorpha</taxon>
        <taxon>Hippoboscoidea</taxon>
        <taxon>Glossinidae</taxon>
        <taxon>Glossina</taxon>
    </lineage>
</organism>
<reference evidence="10" key="2">
    <citation type="submission" date="2020-05" db="UniProtKB">
        <authorList>
            <consortium name="EnsemblMetazoa"/>
        </authorList>
    </citation>
    <scope>IDENTIFICATION</scope>
    <source>
        <strain evidence="10">IAEA</strain>
    </source>
</reference>
<dbReference type="Gene3D" id="3.90.1860.10">
    <property type="entry name" value="tRNA-splicing ligase RtcB"/>
    <property type="match status" value="1"/>
</dbReference>
<keyword evidence="11" id="KW-1185">Reference proteome</keyword>
<evidence type="ECO:0000313" key="11">
    <source>
        <dbReference type="Proteomes" id="UP000092460"/>
    </source>
</evidence>
<dbReference type="GO" id="GO:0005634">
    <property type="term" value="C:nucleus"/>
    <property type="evidence" value="ECO:0007669"/>
    <property type="project" value="TreeGrafter"/>
</dbReference>
<name>A0A1B0APZ8_9MUSC</name>
<dbReference type="VEuPathDB" id="VectorBase:GPPI004364"/>
<evidence type="ECO:0000256" key="5">
    <source>
        <dbReference type="ARBA" id="ARBA00023134"/>
    </source>
</evidence>
<comment type="cofactor">
    <cofactor evidence="9">
        <name>Mn(2+)</name>
        <dbReference type="ChEBI" id="CHEBI:29035"/>
    </cofactor>
    <text evidence="9">Binds 2 manganese ions per subunit.</text>
</comment>
<dbReference type="PANTHER" id="PTHR11118:SF1">
    <property type="entry name" value="RNA-SPLICING LIGASE RTCB HOMOLOG"/>
    <property type="match status" value="1"/>
</dbReference>
<keyword evidence="5 8" id="KW-0342">GTP-binding</keyword>
<dbReference type="InterPro" id="IPR036025">
    <property type="entry name" value="RtcB-like_sf"/>
</dbReference>
<dbReference type="EC" id="6.5.1.8" evidence="1"/>
<sequence length="141" mass="15758">MLGMVRNQNRQLNFDDQIILADVEGYESLTTRMLADNCNVLCMVGGQRGRLLNADPSNVSFKVTKRALLRLGTLEAGNYYAEMKVVVETLDKWNASKVDIEEKALVALLTHSESRDFGHQAAIDALISVQIDLKEKLNIFS</sequence>
<dbReference type="GO" id="GO:0170057">
    <property type="term" value="F:RNA ligase (GTP) activity"/>
    <property type="evidence" value="ECO:0007669"/>
    <property type="project" value="UniProtKB-EC"/>
</dbReference>
<reference evidence="11" key="1">
    <citation type="submission" date="2015-01" db="EMBL/GenBank/DDBJ databases">
        <authorList>
            <person name="Aksoy S."/>
            <person name="Warren W."/>
            <person name="Wilson R.K."/>
        </authorList>
    </citation>
    <scope>NUCLEOTIDE SEQUENCE [LARGE SCALE GENOMIC DNA]</scope>
    <source>
        <strain evidence="11">IAEA</strain>
    </source>
</reference>
<dbReference type="Proteomes" id="UP000092460">
    <property type="component" value="Unassembled WGS sequence"/>
</dbReference>
<keyword evidence="4 8" id="KW-0547">Nucleotide-binding</keyword>
<evidence type="ECO:0000256" key="1">
    <source>
        <dbReference type="ARBA" id="ARBA00012726"/>
    </source>
</evidence>
<evidence type="ECO:0000256" key="7">
    <source>
        <dbReference type="ARBA" id="ARBA00047746"/>
    </source>
</evidence>
<feature type="binding site" evidence="8">
    <location>
        <begin position="78"/>
        <end position="82"/>
    </location>
    <ligand>
        <name>GMP</name>
        <dbReference type="ChEBI" id="CHEBI:58115"/>
    </ligand>
</feature>
<dbReference type="GO" id="GO:0046872">
    <property type="term" value="F:metal ion binding"/>
    <property type="evidence" value="ECO:0007669"/>
    <property type="project" value="UniProtKB-KW"/>
</dbReference>
<dbReference type="GO" id="GO:0006396">
    <property type="term" value="P:RNA processing"/>
    <property type="evidence" value="ECO:0007669"/>
    <property type="project" value="InterPro"/>
</dbReference>
<keyword evidence="6 9" id="KW-0464">Manganese</keyword>
<dbReference type="STRING" id="67801.A0A1B0APZ8"/>
<dbReference type="Pfam" id="PF01139">
    <property type="entry name" value="RtcB"/>
    <property type="match status" value="1"/>
</dbReference>